<dbReference type="InterPro" id="IPR050793">
    <property type="entry name" value="CMP-NeuNAc_synthase"/>
</dbReference>
<feature type="binding site" evidence="12">
    <location>
        <position position="66"/>
    </location>
    <ligand>
        <name>substrate</name>
    </ligand>
</feature>
<sequence>MILSADARERAHRVRFLILDVDGVLTDGGIYMGETGELMKPFYVRDGLGMRLWQNEGFGLAVITGRDSAIVSRRAADLKIEDVYLGHIDKRSAYDDVKARHGLRDEEIAYIGDDLVDLAVMEQVGFPAAPADAAAEVRELSCLVAGNPGGRGAVREIVEFILKAKDRWEGVVARFTASAKVTNVSQ</sequence>
<comment type="cofactor">
    <cofactor evidence="2 13">
        <name>Mg(2+)</name>
        <dbReference type="ChEBI" id="CHEBI:18420"/>
    </cofactor>
</comment>
<dbReference type="SUPFAM" id="SSF56784">
    <property type="entry name" value="HAD-like"/>
    <property type="match status" value="1"/>
</dbReference>
<evidence type="ECO:0000256" key="5">
    <source>
        <dbReference type="ARBA" id="ARBA00013066"/>
    </source>
</evidence>
<evidence type="ECO:0000256" key="1">
    <source>
        <dbReference type="ARBA" id="ARBA00000898"/>
    </source>
</evidence>
<feature type="binding site" evidence="12">
    <location>
        <position position="90"/>
    </location>
    <ligand>
        <name>substrate</name>
    </ligand>
</feature>
<comment type="similarity">
    <text evidence="3">Belongs to the KdsC family.</text>
</comment>
<dbReference type="eggNOG" id="COG1778">
    <property type="taxonomic scope" value="Bacteria"/>
</dbReference>
<dbReference type="HOGENOM" id="CLU_106694_0_1_9"/>
<dbReference type="SFLD" id="SFLDS00003">
    <property type="entry name" value="Haloacid_Dehalogenase"/>
    <property type="match status" value="1"/>
</dbReference>
<reference evidence="14 17" key="2">
    <citation type="submission" date="2011-04" db="EMBL/GenBank/DDBJ databases">
        <title>The complete genome of Selenomonas sputigena DSM 20758.</title>
        <authorList>
            <consortium name="US DOE Joint Genome Institute (JGI-PGF)"/>
            <person name="Lucas S."/>
            <person name="Copeland A."/>
            <person name="Lapidus A."/>
            <person name="Bruce D."/>
            <person name="Goodwin L."/>
            <person name="Pitluck S."/>
            <person name="Peters L."/>
            <person name="Kyrpides N."/>
            <person name="Mavromatis K."/>
            <person name="Ivanova N."/>
            <person name="Ovchinnikova G."/>
            <person name="Teshima H."/>
            <person name="Detter J.C."/>
            <person name="Tapia R."/>
            <person name="Han C."/>
            <person name="Land M."/>
            <person name="Hauser L."/>
            <person name="Markowitz V."/>
            <person name="Cheng J.-F."/>
            <person name="Hugenholtz P."/>
            <person name="Woyke T."/>
            <person name="Wu D."/>
            <person name="Gronow S."/>
            <person name="Wellnitz S."/>
            <person name="Schneider S."/>
            <person name="Klenk H.-P."/>
            <person name="Eisen J.A."/>
        </authorList>
    </citation>
    <scope>NUCLEOTIDE SEQUENCE [LARGE SCALE GENOMIC DNA]</scope>
    <source>
        <strain evidence="14">ATCC 35185</strain>
        <strain evidence="17">ATCC 35185 / DSM 20758 / VPI D19B-28</strain>
    </source>
</reference>
<evidence type="ECO:0000256" key="11">
    <source>
        <dbReference type="ARBA" id="ARBA00031051"/>
    </source>
</evidence>
<evidence type="ECO:0000256" key="7">
    <source>
        <dbReference type="ARBA" id="ARBA00022723"/>
    </source>
</evidence>
<dbReference type="EMBL" id="ACKP02000002">
    <property type="protein sequence ID" value="EEX78506.1"/>
    <property type="molecule type" value="Genomic_DNA"/>
</dbReference>
<evidence type="ECO:0000313" key="17">
    <source>
        <dbReference type="Proteomes" id="UP000011124"/>
    </source>
</evidence>
<dbReference type="STRING" id="546271.Selsp_1898"/>
<dbReference type="AlphaFoldDB" id="C9LRP0"/>
<dbReference type="PIRSF" id="PIRSF006118">
    <property type="entry name" value="KDO8-P_Ptase"/>
    <property type="match status" value="1"/>
</dbReference>
<dbReference type="SFLD" id="SFLDG01136">
    <property type="entry name" value="C1.6:_Phosphoserine_Phosphatas"/>
    <property type="match status" value="1"/>
</dbReference>
<dbReference type="GO" id="GO:0009103">
    <property type="term" value="P:lipopolysaccharide biosynthetic process"/>
    <property type="evidence" value="ECO:0007669"/>
    <property type="project" value="UniProtKB-KW"/>
</dbReference>
<dbReference type="InterPro" id="IPR036412">
    <property type="entry name" value="HAD-like_sf"/>
</dbReference>
<dbReference type="KEGG" id="ssg:Selsp_1898"/>
<evidence type="ECO:0000313" key="15">
    <source>
        <dbReference type="EMBL" id="EEX78506.1"/>
    </source>
</evidence>
<dbReference type="InterPro" id="IPR010023">
    <property type="entry name" value="KdsC_fam"/>
</dbReference>
<keyword evidence="17" id="KW-1185">Reference proteome</keyword>
<dbReference type="SFLD" id="SFLDG01138">
    <property type="entry name" value="C1.6.2:_Deoxy-d-mannose-octulo"/>
    <property type="match status" value="1"/>
</dbReference>
<organism evidence="15 16">
    <name type="scientific">Selenomonas sputigena (strain ATCC 35185 / DSM 20758 / CCUG 44933 / VPI D19B-28)</name>
    <dbReference type="NCBI Taxonomy" id="546271"/>
    <lineage>
        <taxon>Bacteria</taxon>
        <taxon>Bacillati</taxon>
        <taxon>Bacillota</taxon>
        <taxon>Negativicutes</taxon>
        <taxon>Selenomonadales</taxon>
        <taxon>Selenomonadaceae</taxon>
        <taxon>Selenomonas</taxon>
    </lineage>
</organism>
<evidence type="ECO:0000256" key="2">
    <source>
        <dbReference type="ARBA" id="ARBA00001946"/>
    </source>
</evidence>
<dbReference type="GO" id="GO:0008781">
    <property type="term" value="F:N-acylneuraminate cytidylyltransferase activity"/>
    <property type="evidence" value="ECO:0007669"/>
    <property type="project" value="TreeGrafter"/>
</dbReference>
<feature type="binding site" evidence="12">
    <location>
        <position position="22"/>
    </location>
    <ligand>
        <name>substrate</name>
    </ligand>
</feature>
<feature type="binding site" evidence="13">
    <location>
        <position position="20"/>
    </location>
    <ligand>
        <name>Mg(2+)</name>
        <dbReference type="ChEBI" id="CHEBI:18420"/>
    </ligand>
</feature>
<keyword evidence="8 15" id="KW-0378">Hydrolase</keyword>
<dbReference type="Proteomes" id="UP000011124">
    <property type="component" value="Chromosome"/>
</dbReference>
<gene>
    <name evidence="14" type="ordered locus">Selsp_1898</name>
    <name evidence="15" type="ORF">SELSPUOL_00107</name>
</gene>
<dbReference type="InterPro" id="IPR023214">
    <property type="entry name" value="HAD_sf"/>
</dbReference>
<dbReference type="Pfam" id="PF08282">
    <property type="entry name" value="Hydrolase_3"/>
    <property type="match status" value="1"/>
</dbReference>
<dbReference type="FunFam" id="3.40.50.1000:FF:000029">
    <property type="entry name" value="3-deoxy-D-manno-octulosonate 8-phosphate phosphatase KdsC"/>
    <property type="match status" value="1"/>
</dbReference>
<keyword evidence="9 13" id="KW-0460">Magnesium</keyword>
<protein>
    <recommendedName>
        <fullName evidence="6">3-deoxy-D-manno-octulosonate 8-phosphate phosphatase KdsC</fullName>
        <ecNumber evidence="5">3.1.3.45</ecNumber>
    </recommendedName>
    <alternativeName>
        <fullName evidence="11">KDO 8-P phosphatase</fullName>
    </alternativeName>
</protein>
<dbReference type="RefSeq" id="WP_006190702.1">
    <property type="nucleotide sequence ID" value="NC_015437.1"/>
</dbReference>
<evidence type="ECO:0000313" key="14">
    <source>
        <dbReference type="EMBL" id="AEC00851.1"/>
    </source>
</evidence>
<evidence type="ECO:0000256" key="8">
    <source>
        <dbReference type="ARBA" id="ARBA00022801"/>
    </source>
</evidence>
<dbReference type="Proteomes" id="UP000003505">
    <property type="component" value="Unassembled WGS sequence"/>
</dbReference>
<comment type="subunit">
    <text evidence="4">Homotetramer.</text>
</comment>
<keyword evidence="7 13" id="KW-0479">Metal-binding</keyword>
<dbReference type="OrthoDB" id="9805604at2"/>
<dbReference type="EC" id="3.1.3.45" evidence="5"/>
<feature type="binding site" evidence="13">
    <location>
        <position position="113"/>
    </location>
    <ligand>
        <name>Mg(2+)</name>
        <dbReference type="ChEBI" id="CHEBI:18420"/>
    </ligand>
</feature>
<dbReference type="NCBIfam" id="TIGR01670">
    <property type="entry name" value="KdsC-phosphatas"/>
    <property type="match status" value="1"/>
</dbReference>
<evidence type="ECO:0000256" key="13">
    <source>
        <dbReference type="PIRSR" id="PIRSR006118-2"/>
    </source>
</evidence>
<reference evidence="15 16" key="1">
    <citation type="submission" date="2009-09" db="EMBL/GenBank/DDBJ databases">
        <authorList>
            <person name="Weinstock G."/>
            <person name="Sodergren E."/>
            <person name="Clifton S."/>
            <person name="Fulton L."/>
            <person name="Fulton B."/>
            <person name="Courtney L."/>
            <person name="Fronick C."/>
            <person name="Harrison M."/>
            <person name="Strong C."/>
            <person name="Farmer C."/>
            <person name="Delahaunty K."/>
            <person name="Markovic C."/>
            <person name="Hall O."/>
            <person name="Minx P."/>
            <person name="Tomlinson C."/>
            <person name="Mitreva M."/>
            <person name="Nelson J."/>
            <person name="Hou S."/>
            <person name="Wollam A."/>
            <person name="Pepin K.H."/>
            <person name="Johnson M."/>
            <person name="Bhonagiri V."/>
            <person name="Nash W.E."/>
            <person name="Warren W."/>
            <person name="Chinwalla A."/>
            <person name="Mardis E.R."/>
            <person name="Wilson R.K."/>
        </authorList>
    </citation>
    <scope>NUCLEOTIDE SEQUENCE [LARGE SCALE GENOMIC DNA]</scope>
    <source>
        <strain evidence="15">ATCC 35185</strain>
        <strain evidence="16">ATCC 35185 / DSM 20758 / VPI D19B-28</strain>
    </source>
</reference>
<evidence type="ECO:0000256" key="3">
    <source>
        <dbReference type="ARBA" id="ARBA00005893"/>
    </source>
</evidence>
<evidence type="ECO:0000256" key="6">
    <source>
        <dbReference type="ARBA" id="ARBA00020092"/>
    </source>
</evidence>
<comment type="catalytic activity">
    <reaction evidence="1">
        <text>3-deoxy-alpha-D-manno-2-octulosonate-8-phosphate + H2O = 3-deoxy-alpha-D-manno-oct-2-ulosonate + phosphate</text>
        <dbReference type="Rhea" id="RHEA:11500"/>
        <dbReference type="ChEBI" id="CHEBI:15377"/>
        <dbReference type="ChEBI" id="CHEBI:43474"/>
        <dbReference type="ChEBI" id="CHEBI:85985"/>
        <dbReference type="ChEBI" id="CHEBI:85986"/>
        <dbReference type="EC" id="3.1.3.45"/>
    </reaction>
</comment>
<keyword evidence="10" id="KW-0448">Lipopolysaccharide biosynthesis</keyword>
<name>C9LRP0_SELS3</name>
<dbReference type="Gene3D" id="3.40.50.1000">
    <property type="entry name" value="HAD superfamily/HAD-like"/>
    <property type="match status" value="1"/>
</dbReference>
<feature type="binding site" evidence="12">
    <location>
        <position position="74"/>
    </location>
    <ligand>
        <name>substrate</name>
    </ligand>
</feature>
<dbReference type="GO" id="GO:0019143">
    <property type="term" value="F:3-deoxy-manno-octulosonate-8-phosphatase activity"/>
    <property type="evidence" value="ECO:0007669"/>
    <property type="project" value="UniProtKB-EC"/>
</dbReference>
<evidence type="ECO:0000256" key="4">
    <source>
        <dbReference type="ARBA" id="ARBA00011881"/>
    </source>
</evidence>
<evidence type="ECO:0000256" key="12">
    <source>
        <dbReference type="PIRSR" id="PIRSR006118-1"/>
    </source>
</evidence>
<dbReference type="GO" id="GO:0046872">
    <property type="term" value="F:metal ion binding"/>
    <property type="evidence" value="ECO:0007669"/>
    <property type="project" value="UniProtKB-KW"/>
</dbReference>
<accession>C9LRP0</accession>
<dbReference type="PANTHER" id="PTHR21485">
    <property type="entry name" value="HAD SUPERFAMILY MEMBERS CMAS AND KDSC"/>
    <property type="match status" value="1"/>
</dbReference>
<dbReference type="EMBL" id="CP002637">
    <property type="protein sequence ID" value="AEC00851.1"/>
    <property type="molecule type" value="Genomic_DNA"/>
</dbReference>
<feature type="binding site" evidence="12">
    <location>
        <position position="51"/>
    </location>
    <ligand>
        <name>substrate</name>
    </ligand>
</feature>
<dbReference type="PANTHER" id="PTHR21485:SF6">
    <property type="entry name" value="N-ACYLNEURAMINATE CYTIDYLYLTRANSFERASE-RELATED"/>
    <property type="match status" value="1"/>
</dbReference>
<evidence type="ECO:0000256" key="10">
    <source>
        <dbReference type="ARBA" id="ARBA00022985"/>
    </source>
</evidence>
<proteinExistence type="inferred from homology"/>
<evidence type="ECO:0000313" key="16">
    <source>
        <dbReference type="Proteomes" id="UP000003505"/>
    </source>
</evidence>
<evidence type="ECO:0000256" key="9">
    <source>
        <dbReference type="ARBA" id="ARBA00022842"/>
    </source>
</evidence>